<dbReference type="EMBL" id="HG322950">
    <property type="protein sequence ID" value="CDF83850.1"/>
    <property type="molecule type" value="Genomic_DNA"/>
</dbReference>
<dbReference type="Proteomes" id="UP000025241">
    <property type="component" value="Chromosome I"/>
</dbReference>
<organism evidence="12 13">
    <name type="scientific">Pseudomonas knackmussii (strain DSM 6978 / CCUG 54928 / LMG 23759 / B13)</name>
    <dbReference type="NCBI Taxonomy" id="1301098"/>
    <lineage>
        <taxon>Bacteria</taxon>
        <taxon>Pseudomonadati</taxon>
        <taxon>Pseudomonadota</taxon>
        <taxon>Gammaproteobacteria</taxon>
        <taxon>Pseudomonadales</taxon>
        <taxon>Pseudomonadaceae</taxon>
        <taxon>Pseudomonas</taxon>
    </lineage>
</organism>
<dbReference type="OrthoDB" id="9803913at2"/>
<reference evidence="12 13" key="2">
    <citation type="submission" date="2014-05" db="EMBL/GenBank/DDBJ databases">
        <title>Genome sequence of the 3-chlorobenzoate degrading bacterium Pseudomonas knackmussii B13 shows multiple evidence for horizontal gene transfer.</title>
        <authorList>
            <person name="Miyazaki R."/>
            <person name="Bertelli C."/>
            <person name="Falquet L."/>
            <person name="Robinson-Rechavi M."/>
            <person name="Gharib W."/>
            <person name="Roy S."/>
            <person name="Van der Meer J.R."/>
        </authorList>
    </citation>
    <scope>NUCLEOTIDE SEQUENCE [LARGE SCALE GENOMIC DNA]</scope>
    <source>
        <strain evidence="12 13">B13</strain>
    </source>
</reference>
<dbReference type="AlphaFoldDB" id="A0A024HFP0"/>
<dbReference type="PANTHER" id="PTHR15749">
    <property type="entry name" value="FANCONI-ASSOCIATED NUCLEASE 1"/>
    <property type="match status" value="1"/>
</dbReference>
<keyword evidence="10" id="KW-0464">Manganese</keyword>
<sequence>MSALSDPRFYYLANFHRAIAWLEERYDDLFDADERRFLAEFQQMPLESRALLVRLVMRKGPHFRASKLDYAEIGCPRAAAAPLLEAGWLDGRAALGLEELFGLLRKDEILDCFGARLSSRQLRKPELLAELAEQEAEPRPFADWCPQLDDPVYSLAIGERIERLRLMFFGNLHQDWSEFVLADLGIMRYETVPLTRESRGFASREEIDGHLFLQRCREAFELGAEAQELLPLIAALDCSTANLQRRRGRLLYHIGQQLEREADWEGALPVYAASGHAAARQRQVRVLERLERHADAYELAVQAEAEPQDAAEAQLIERALVRLRRQLGLAQPAKTKAAPPARIDLELEPVPGLSVEQCVQLHLQRPNAPVHYVENTLICSLFGLLCWDVVFAPLHGAFFHPFHSGPADLFDSRFRSRRAELLAARLALLDSDAYADEMRRIHRAKQGLQSPFVYWELLDENLLEQALACLPAAHLKAWFERLLQDLQANRAGMPDLIQFYPAEGRYRMIEVKGPGDRLQDNQKRWLTFCAEHGMPVEVCYVTWAGADDAV</sequence>
<protein>
    <recommendedName>
        <fullName evidence="5">phosphodiesterase I</fullName>
        <ecNumber evidence="5">3.1.4.1</ecNumber>
    </recommendedName>
</protein>
<gene>
    <name evidence="12" type="ORF">PKB_2503</name>
</gene>
<evidence type="ECO:0000256" key="5">
    <source>
        <dbReference type="ARBA" id="ARBA00012029"/>
    </source>
</evidence>
<keyword evidence="7" id="KW-0479">Metal-binding</keyword>
<dbReference type="InterPro" id="IPR033315">
    <property type="entry name" value="Fan1-like"/>
</dbReference>
<evidence type="ECO:0000259" key="11">
    <source>
        <dbReference type="SMART" id="SM00990"/>
    </source>
</evidence>
<dbReference type="GO" id="GO:0004528">
    <property type="term" value="F:phosphodiesterase I activity"/>
    <property type="evidence" value="ECO:0007669"/>
    <property type="project" value="UniProtKB-EC"/>
</dbReference>
<dbReference type="InterPro" id="IPR040603">
    <property type="entry name" value="FAN1_SAP_bact"/>
</dbReference>
<dbReference type="RefSeq" id="WP_043252106.1">
    <property type="nucleotide sequence ID" value="NZ_HG322950.1"/>
</dbReference>
<comment type="catalytic activity">
    <reaction evidence="1">
        <text>Hydrolytically removes 5'-nucleotides successively from the 3'-hydroxy termini of 3'-hydroxy-terminated oligonucleotides.</text>
        <dbReference type="EC" id="3.1.4.1"/>
    </reaction>
</comment>
<evidence type="ECO:0000256" key="4">
    <source>
        <dbReference type="ARBA" id="ARBA00005533"/>
    </source>
</evidence>
<evidence type="ECO:0000256" key="9">
    <source>
        <dbReference type="ARBA" id="ARBA00022842"/>
    </source>
</evidence>
<dbReference type="PANTHER" id="PTHR15749:SF4">
    <property type="entry name" value="FANCONI-ASSOCIATED NUCLEASE 1"/>
    <property type="match status" value="1"/>
</dbReference>
<evidence type="ECO:0000256" key="3">
    <source>
        <dbReference type="ARBA" id="ARBA00001946"/>
    </source>
</evidence>
<evidence type="ECO:0000256" key="1">
    <source>
        <dbReference type="ARBA" id="ARBA00000983"/>
    </source>
</evidence>
<evidence type="ECO:0000256" key="8">
    <source>
        <dbReference type="ARBA" id="ARBA00022801"/>
    </source>
</evidence>
<dbReference type="Pfam" id="PF21315">
    <property type="entry name" value="FAN1_HTH"/>
    <property type="match status" value="1"/>
</dbReference>
<dbReference type="HOGENOM" id="CLU_036183_0_0_6"/>
<accession>A0A024HFP0</accession>
<dbReference type="FunFam" id="3.40.1350.10:FF:000024">
    <property type="entry name" value="Fanconi-associated nuclease"/>
    <property type="match status" value="1"/>
</dbReference>
<comment type="similarity">
    <text evidence="4">Belongs to the FAN1 family.</text>
</comment>
<evidence type="ECO:0000256" key="2">
    <source>
        <dbReference type="ARBA" id="ARBA00001936"/>
    </source>
</evidence>
<feature type="domain" description="VRR-NUC" evidence="11">
    <location>
        <begin position="429"/>
        <end position="543"/>
    </location>
</feature>
<dbReference type="KEGG" id="pkc:PKB_2503"/>
<dbReference type="GO" id="GO:0036297">
    <property type="term" value="P:interstrand cross-link repair"/>
    <property type="evidence" value="ECO:0007669"/>
    <property type="project" value="InterPro"/>
</dbReference>
<comment type="cofactor">
    <cofactor evidence="2">
        <name>Mn(2+)</name>
        <dbReference type="ChEBI" id="CHEBI:29035"/>
    </cofactor>
</comment>
<proteinExistence type="inferred from homology"/>
<reference evidence="12 13" key="1">
    <citation type="submission" date="2013-03" db="EMBL/GenBank/DDBJ databases">
        <authorList>
            <person name="Linke B."/>
        </authorList>
    </citation>
    <scope>NUCLEOTIDE SEQUENCE [LARGE SCALE GENOMIC DNA]</scope>
    <source>
        <strain evidence="12 13">B13</strain>
    </source>
</reference>
<dbReference type="Pfam" id="PF18081">
    <property type="entry name" value="FANC_SAP"/>
    <property type="match status" value="1"/>
</dbReference>
<dbReference type="Gene3D" id="3.40.1350.10">
    <property type="match status" value="1"/>
</dbReference>
<keyword evidence="13" id="KW-1185">Reference proteome</keyword>
<dbReference type="SMART" id="SM00990">
    <property type="entry name" value="VRR_NUC"/>
    <property type="match status" value="1"/>
</dbReference>
<evidence type="ECO:0000256" key="7">
    <source>
        <dbReference type="ARBA" id="ARBA00022723"/>
    </source>
</evidence>
<dbReference type="Pfam" id="PF08774">
    <property type="entry name" value="VRR_NUC"/>
    <property type="match status" value="1"/>
</dbReference>
<dbReference type="InterPro" id="IPR011856">
    <property type="entry name" value="tRNA_endonuc-like_dom_sf"/>
</dbReference>
<evidence type="ECO:0000313" key="13">
    <source>
        <dbReference type="Proteomes" id="UP000025241"/>
    </source>
</evidence>
<evidence type="ECO:0000256" key="10">
    <source>
        <dbReference type="ARBA" id="ARBA00023211"/>
    </source>
</evidence>
<keyword evidence="8" id="KW-0378">Hydrolase</keyword>
<dbReference type="GO" id="GO:0003676">
    <property type="term" value="F:nucleic acid binding"/>
    <property type="evidence" value="ECO:0007669"/>
    <property type="project" value="InterPro"/>
</dbReference>
<evidence type="ECO:0000313" key="12">
    <source>
        <dbReference type="EMBL" id="CDF83850.1"/>
    </source>
</evidence>
<dbReference type="GO" id="GO:0046872">
    <property type="term" value="F:metal ion binding"/>
    <property type="evidence" value="ECO:0007669"/>
    <property type="project" value="UniProtKB-KW"/>
</dbReference>
<dbReference type="eggNOG" id="COG2176">
    <property type="taxonomic scope" value="Bacteria"/>
</dbReference>
<keyword evidence="6" id="KW-0540">Nuclease</keyword>
<dbReference type="PATRIC" id="fig|1301098.3.peg.2508"/>
<dbReference type="InterPro" id="IPR014883">
    <property type="entry name" value="VRR_NUC"/>
</dbReference>
<evidence type="ECO:0000256" key="6">
    <source>
        <dbReference type="ARBA" id="ARBA00022722"/>
    </source>
</evidence>
<dbReference type="STRING" id="1301098.PKB_2503"/>
<dbReference type="InterPro" id="IPR049125">
    <property type="entry name" value="FAN1-like_WH"/>
</dbReference>
<keyword evidence="9" id="KW-0460">Magnesium</keyword>
<dbReference type="EC" id="3.1.4.1" evidence="5"/>
<comment type="cofactor">
    <cofactor evidence="3">
        <name>Mg(2+)</name>
        <dbReference type="ChEBI" id="CHEBI:18420"/>
    </cofactor>
</comment>
<name>A0A024HFP0_PSEKB</name>